<dbReference type="PANTHER" id="PTHR12459">
    <property type="entry name" value="TRANSMEMBRANE PROTEIN 135-RELATED"/>
    <property type="match status" value="1"/>
</dbReference>
<reference evidence="2 3" key="1">
    <citation type="submission" date="2016-07" db="EMBL/GenBank/DDBJ databases">
        <title>Pervasive Adenine N6-methylation of Active Genes in Fungi.</title>
        <authorList>
            <consortium name="DOE Joint Genome Institute"/>
            <person name="Mondo S.J."/>
            <person name="Dannebaum R.O."/>
            <person name="Kuo R.C."/>
            <person name="Labutti K."/>
            <person name="Haridas S."/>
            <person name="Kuo A."/>
            <person name="Salamov A."/>
            <person name="Ahrendt S.R."/>
            <person name="Lipzen A."/>
            <person name="Sullivan W."/>
            <person name="Andreopoulos W.B."/>
            <person name="Clum A."/>
            <person name="Lindquist E."/>
            <person name="Daum C."/>
            <person name="Ramamoorthy G.K."/>
            <person name="Gryganskyi A."/>
            <person name="Culley D."/>
            <person name="Magnuson J.K."/>
            <person name="James T.Y."/>
            <person name="O'Malley M.A."/>
            <person name="Stajich J.E."/>
            <person name="Spatafora J.W."/>
            <person name="Visel A."/>
            <person name="Grigoriev I.V."/>
        </authorList>
    </citation>
    <scope>NUCLEOTIDE SEQUENCE [LARGE SCALE GENOMIC DNA]</scope>
    <source>
        <strain evidence="2 3">62-1032</strain>
    </source>
</reference>
<organism evidence="2 3">
    <name type="scientific">Leucosporidium creatinivorum</name>
    <dbReference type="NCBI Taxonomy" id="106004"/>
    <lineage>
        <taxon>Eukaryota</taxon>
        <taxon>Fungi</taxon>
        <taxon>Dikarya</taxon>
        <taxon>Basidiomycota</taxon>
        <taxon>Pucciniomycotina</taxon>
        <taxon>Microbotryomycetes</taxon>
        <taxon>Leucosporidiales</taxon>
        <taxon>Leucosporidium</taxon>
    </lineage>
</organism>
<proteinExistence type="predicted"/>
<name>A0A1Y2G203_9BASI</name>
<evidence type="ECO:0000313" key="3">
    <source>
        <dbReference type="Proteomes" id="UP000193467"/>
    </source>
</evidence>
<dbReference type="InParanoid" id="A0A1Y2G203"/>
<evidence type="ECO:0000313" key="2">
    <source>
        <dbReference type="EMBL" id="ORY90918.1"/>
    </source>
</evidence>
<dbReference type="InterPro" id="IPR031926">
    <property type="entry name" value="TMEM135_N"/>
</dbReference>
<dbReference type="InterPro" id="IPR026749">
    <property type="entry name" value="Tmem135"/>
</dbReference>
<accession>A0A1Y2G203</accession>
<dbReference type="EMBL" id="MCGR01000003">
    <property type="protein sequence ID" value="ORY90918.1"/>
    <property type="molecule type" value="Genomic_DNA"/>
</dbReference>
<evidence type="ECO:0000259" key="1">
    <source>
        <dbReference type="Pfam" id="PF15982"/>
    </source>
</evidence>
<dbReference type="AlphaFoldDB" id="A0A1Y2G203"/>
<gene>
    <name evidence="2" type="ORF">BCR35DRAFT_261329</name>
</gene>
<dbReference type="STRING" id="106004.A0A1Y2G203"/>
<dbReference type="OrthoDB" id="291792at2759"/>
<protein>
    <recommendedName>
        <fullName evidence="1">Transmembrane protein 135 N-terminal domain-containing protein</fullName>
    </recommendedName>
</protein>
<comment type="caution">
    <text evidence="2">The sequence shown here is derived from an EMBL/GenBank/DDBJ whole genome shotgun (WGS) entry which is preliminary data.</text>
</comment>
<sequence>MTGYSSTRSSSPELLHTPTLTQSYGSLRKNLSFKSLRELEAKQVQEVLWRRGQPGDGRHRPKDLEEVLGHAVRGGARSALLAGAIRAGVNLVIIALRATKKKGIPPALILRALFGADTFRFGTMMGAFTFLYKYTLHLLRLYNPGEKGPRQEEWWHAALAGAVSGISVVAEKKSRRVTLGQQMLVRGLQGHFNVASQRGWIRIPNGEVLLFGAACGQIMYSWLMAPEALPSGYRRWVTSASRVAEPCLPVNLSASRFGTFDPEIARKAKEWKAGCTTRNLGLIEEYARNAEKGDFGPPFAPCEVVHPWTDTCTWTAIDRWQAVFRWMLPVYSALHTIPPILFRSTAFRAHPTKILLKAFLGTLRSCSFLATFVMLFQGLVCTQRNVYYALKGRVPEWVMKVWLHKGYYWASGFLTCISLFIEEKKRRGELAMYVLPRGMESLWSVLRRRSYVPFVPGGEVLMTSLGLSMVMSTYQHEPKMLSGLVRSVLYQFVGHG</sequence>
<dbReference type="Pfam" id="PF15982">
    <property type="entry name" value="TMEM135_C_rich"/>
    <property type="match status" value="1"/>
</dbReference>
<keyword evidence="3" id="KW-1185">Reference proteome</keyword>
<feature type="domain" description="Transmembrane protein 135 N-terminal" evidence="1">
    <location>
        <begin position="298"/>
        <end position="443"/>
    </location>
</feature>
<dbReference type="Proteomes" id="UP000193467">
    <property type="component" value="Unassembled WGS sequence"/>
</dbReference>
<dbReference type="PANTHER" id="PTHR12459:SF6">
    <property type="entry name" value="GB|AAD46013.1"/>
    <property type="match status" value="1"/>
</dbReference>